<dbReference type="PANTHER" id="PTHR28627">
    <property type="entry name" value="CYTOCHROME C OXIDASE ASSEMBLY FACTOR 5"/>
    <property type="match status" value="1"/>
</dbReference>
<evidence type="ECO:0000313" key="3">
    <source>
        <dbReference type="EMBL" id="KAJ7228729.1"/>
    </source>
</evidence>
<dbReference type="GO" id="GO:0033617">
    <property type="term" value="P:mitochondrial respiratory chain complex IV assembly"/>
    <property type="evidence" value="ECO:0007669"/>
    <property type="project" value="TreeGrafter"/>
</dbReference>
<accession>A0AAD6YTV7</accession>
<gene>
    <name evidence="3" type="ORF">GGX14DRAFT_345732</name>
</gene>
<reference evidence="3" key="1">
    <citation type="submission" date="2023-03" db="EMBL/GenBank/DDBJ databases">
        <title>Massive genome expansion in bonnet fungi (Mycena s.s.) driven by repeated elements and novel gene families across ecological guilds.</title>
        <authorList>
            <consortium name="Lawrence Berkeley National Laboratory"/>
            <person name="Harder C.B."/>
            <person name="Miyauchi S."/>
            <person name="Viragh M."/>
            <person name="Kuo A."/>
            <person name="Thoen E."/>
            <person name="Andreopoulos B."/>
            <person name="Lu D."/>
            <person name="Skrede I."/>
            <person name="Drula E."/>
            <person name="Henrissat B."/>
            <person name="Morin E."/>
            <person name="Kohler A."/>
            <person name="Barry K."/>
            <person name="LaButti K."/>
            <person name="Morin E."/>
            <person name="Salamov A."/>
            <person name="Lipzen A."/>
            <person name="Mereny Z."/>
            <person name="Hegedus B."/>
            <person name="Baldrian P."/>
            <person name="Stursova M."/>
            <person name="Weitz H."/>
            <person name="Taylor A."/>
            <person name="Grigoriev I.V."/>
            <person name="Nagy L.G."/>
            <person name="Martin F."/>
            <person name="Kauserud H."/>
        </authorList>
    </citation>
    <scope>NUCLEOTIDE SEQUENCE</scope>
    <source>
        <strain evidence="3">9144</strain>
    </source>
</reference>
<evidence type="ECO:0000256" key="1">
    <source>
        <dbReference type="ARBA" id="ARBA00007785"/>
    </source>
</evidence>
<protein>
    <submittedName>
        <fullName evidence="3">Cytochrome c oxidase assembly protein PET191</fullName>
    </submittedName>
</protein>
<dbReference type="AlphaFoldDB" id="A0AAD6YTV7"/>
<name>A0AAD6YTV7_9AGAR</name>
<dbReference type="GO" id="GO:0005739">
    <property type="term" value="C:mitochondrion"/>
    <property type="evidence" value="ECO:0007669"/>
    <property type="project" value="TreeGrafter"/>
</dbReference>
<dbReference type="InterPro" id="IPR018793">
    <property type="entry name" value="Cyt_c_oxidase_assmbl_Pet191"/>
</dbReference>
<comment type="caution">
    <text evidence="3">The sequence shown here is derived from an EMBL/GenBank/DDBJ whole genome shotgun (WGS) entry which is preliminary data.</text>
</comment>
<sequence length="82" mass="9397">MSSSCKGLLAAMRDCLMRSDCVVKDGHTPSDCLRLHTDELPEECQMLRKATFECKRGMLDMRNRFRGNVGAQYQYVPPEDRP</sequence>
<organism evidence="3 4">
    <name type="scientific">Mycena pura</name>
    <dbReference type="NCBI Taxonomy" id="153505"/>
    <lineage>
        <taxon>Eukaryota</taxon>
        <taxon>Fungi</taxon>
        <taxon>Dikarya</taxon>
        <taxon>Basidiomycota</taxon>
        <taxon>Agaricomycotina</taxon>
        <taxon>Agaricomycetes</taxon>
        <taxon>Agaricomycetidae</taxon>
        <taxon>Agaricales</taxon>
        <taxon>Marasmiineae</taxon>
        <taxon>Mycenaceae</taxon>
        <taxon>Mycena</taxon>
    </lineage>
</organism>
<keyword evidence="4" id="KW-1185">Reference proteome</keyword>
<dbReference type="EMBL" id="JARJCW010000002">
    <property type="protein sequence ID" value="KAJ7228729.1"/>
    <property type="molecule type" value="Genomic_DNA"/>
</dbReference>
<proteinExistence type="inferred from homology"/>
<evidence type="ECO:0000256" key="2">
    <source>
        <dbReference type="ARBA" id="ARBA00023157"/>
    </source>
</evidence>
<comment type="similarity">
    <text evidence="1">Belongs to the PET191 family.</text>
</comment>
<keyword evidence="2" id="KW-1015">Disulfide bond</keyword>
<dbReference type="PANTHER" id="PTHR28627:SF1">
    <property type="entry name" value="CYTOCHROME C OXIDASE ASSEMBLY FACTOR 5"/>
    <property type="match status" value="1"/>
</dbReference>
<evidence type="ECO:0000313" key="4">
    <source>
        <dbReference type="Proteomes" id="UP001219525"/>
    </source>
</evidence>
<dbReference type="Proteomes" id="UP001219525">
    <property type="component" value="Unassembled WGS sequence"/>
</dbReference>
<dbReference type="Pfam" id="PF10203">
    <property type="entry name" value="Pet191_N"/>
    <property type="match status" value="1"/>
</dbReference>